<organism evidence="1 2">
    <name type="scientific">Cardamine amara subsp. amara</name>
    <dbReference type="NCBI Taxonomy" id="228776"/>
    <lineage>
        <taxon>Eukaryota</taxon>
        <taxon>Viridiplantae</taxon>
        <taxon>Streptophyta</taxon>
        <taxon>Embryophyta</taxon>
        <taxon>Tracheophyta</taxon>
        <taxon>Spermatophyta</taxon>
        <taxon>Magnoliopsida</taxon>
        <taxon>eudicotyledons</taxon>
        <taxon>Gunneridae</taxon>
        <taxon>Pentapetalae</taxon>
        <taxon>rosids</taxon>
        <taxon>malvids</taxon>
        <taxon>Brassicales</taxon>
        <taxon>Brassicaceae</taxon>
        <taxon>Cardamineae</taxon>
        <taxon>Cardamine</taxon>
    </lineage>
</organism>
<dbReference type="InterPro" id="IPR052343">
    <property type="entry name" value="Retrotransposon-Effector_Assoc"/>
</dbReference>
<dbReference type="EMBL" id="JBANAX010000511">
    <property type="protein sequence ID" value="KAL1205808.1"/>
    <property type="molecule type" value="Genomic_DNA"/>
</dbReference>
<protein>
    <recommendedName>
        <fullName evidence="3">Reverse transcriptase</fullName>
    </recommendedName>
</protein>
<accession>A0ABD1AHA5</accession>
<proteinExistence type="predicted"/>
<sequence length="127" mass="14134">MPSNKSPRPDGFTVELFKEAWEVVGKDVVVAIQSFFVKGFLPKGLNTTVLALIPKHKEAQVMKEYRPISCCNVIYKVISKILANRLKQVLPKFITKPISVCKGPFAHGECLVSFRTGEELSQRDGLG</sequence>
<evidence type="ECO:0008006" key="3">
    <source>
        <dbReference type="Google" id="ProtNLM"/>
    </source>
</evidence>
<comment type="caution">
    <text evidence="1">The sequence shown here is derived from an EMBL/GenBank/DDBJ whole genome shotgun (WGS) entry which is preliminary data.</text>
</comment>
<dbReference type="PANTHER" id="PTHR46890:SF48">
    <property type="entry name" value="RNA-DIRECTED DNA POLYMERASE"/>
    <property type="match status" value="1"/>
</dbReference>
<evidence type="ECO:0000313" key="2">
    <source>
        <dbReference type="Proteomes" id="UP001558713"/>
    </source>
</evidence>
<keyword evidence="2" id="KW-1185">Reference proteome</keyword>
<reference evidence="1 2" key="1">
    <citation type="submission" date="2024-04" db="EMBL/GenBank/DDBJ databases">
        <title>Genome assembly C_amara_ONT_v2.</title>
        <authorList>
            <person name="Yant L."/>
            <person name="Moore C."/>
            <person name="Slenker M."/>
        </authorList>
    </citation>
    <scope>NUCLEOTIDE SEQUENCE [LARGE SCALE GENOMIC DNA]</scope>
    <source>
        <tissue evidence="1">Leaf</tissue>
    </source>
</reference>
<gene>
    <name evidence="1" type="ORF">V5N11_029350</name>
</gene>
<dbReference type="Proteomes" id="UP001558713">
    <property type="component" value="Unassembled WGS sequence"/>
</dbReference>
<dbReference type="AlphaFoldDB" id="A0ABD1AHA5"/>
<dbReference type="PANTHER" id="PTHR46890">
    <property type="entry name" value="NON-LTR RETROLELEMENT REVERSE TRANSCRIPTASE-LIKE PROTEIN-RELATED"/>
    <property type="match status" value="1"/>
</dbReference>
<name>A0ABD1AHA5_CARAN</name>
<evidence type="ECO:0000313" key="1">
    <source>
        <dbReference type="EMBL" id="KAL1205808.1"/>
    </source>
</evidence>